<keyword evidence="2" id="KW-0902">Two-component regulatory system</keyword>
<dbReference type="Proteomes" id="UP001150925">
    <property type="component" value="Unassembled WGS sequence"/>
</dbReference>
<sequence>MAPTTELNGLGKPRLAVSTTPPSLASSAIHCYSPTTPRVIPSINLPTNMATAVSPNLSLASPLSSSSSSSTSSVTLGPVGKPLRILVVDDNALHHLIISRMLHKYFPQCLGSVRHVTSGQEALMVLAHQVFDIILLDIDMPEMNGVETAQRIRTGQRDHVLLVNQTVPIVAITTSDGLLQRQLYFKAGITDCFSKPLRIGDLVRALEHATPAVSLNPTSPIV</sequence>
<feature type="domain" description="Response regulatory" evidence="4">
    <location>
        <begin position="84"/>
        <end position="210"/>
    </location>
</feature>
<dbReference type="GO" id="GO:0000160">
    <property type="term" value="P:phosphorelay signal transduction system"/>
    <property type="evidence" value="ECO:0007669"/>
    <property type="project" value="UniProtKB-KW"/>
</dbReference>
<reference evidence="5" key="1">
    <citation type="submission" date="2022-07" db="EMBL/GenBank/DDBJ databases">
        <title>Phylogenomic reconstructions and comparative analyses of Kickxellomycotina fungi.</title>
        <authorList>
            <person name="Reynolds N.K."/>
            <person name="Stajich J.E."/>
            <person name="Barry K."/>
            <person name="Grigoriev I.V."/>
            <person name="Crous P."/>
            <person name="Smith M.E."/>
        </authorList>
    </citation>
    <scope>NUCLEOTIDE SEQUENCE</scope>
    <source>
        <strain evidence="5">RSA 1196</strain>
    </source>
</reference>
<keyword evidence="1 3" id="KW-0597">Phosphoprotein</keyword>
<dbReference type="PROSITE" id="PS50110">
    <property type="entry name" value="RESPONSE_REGULATORY"/>
    <property type="match status" value="1"/>
</dbReference>
<dbReference type="AlphaFoldDB" id="A0A9W8E4V0"/>
<evidence type="ECO:0000256" key="2">
    <source>
        <dbReference type="ARBA" id="ARBA00023012"/>
    </source>
</evidence>
<dbReference type="EMBL" id="JANBPY010002127">
    <property type="protein sequence ID" value="KAJ1956435.1"/>
    <property type="molecule type" value="Genomic_DNA"/>
</dbReference>
<dbReference type="PANTHER" id="PTHR45339:SF1">
    <property type="entry name" value="HYBRID SIGNAL TRANSDUCTION HISTIDINE KINASE J"/>
    <property type="match status" value="1"/>
</dbReference>
<name>A0A9W8E4V0_9FUNG</name>
<feature type="modified residue" description="4-aspartylphosphate" evidence="3">
    <location>
        <position position="137"/>
    </location>
</feature>
<evidence type="ECO:0000313" key="5">
    <source>
        <dbReference type="EMBL" id="KAJ1956435.1"/>
    </source>
</evidence>
<dbReference type="PANTHER" id="PTHR45339">
    <property type="entry name" value="HYBRID SIGNAL TRANSDUCTION HISTIDINE KINASE J"/>
    <property type="match status" value="1"/>
</dbReference>
<evidence type="ECO:0000256" key="1">
    <source>
        <dbReference type="ARBA" id="ARBA00022553"/>
    </source>
</evidence>
<keyword evidence="6" id="KW-1185">Reference proteome</keyword>
<dbReference type="SMART" id="SM00448">
    <property type="entry name" value="REC"/>
    <property type="match status" value="1"/>
</dbReference>
<dbReference type="Gene3D" id="3.40.50.2300">
    <property type="match status" value="1"/>
</dbReference>
<dbReference type="SUPFAM" id="SSF52172">
    <property type="entry name" value="CheY-like"/>
    <property type="match status" value="1"/>
</dbReference>
<gene>
    <name evidence="5" type="primary">SRR1</name>
    <name evidence="5" type="ORF">IWQ62_005301</name>
</gene>
<dbReference type="InterPro" id="IPR001789">
    <property type="entry name" value="Sig_transdc_resp-reg_receiver"/>
</dbReference>
<evidence type="ECO:0000259" key="4">
    <source>
        <dbReference type="PROSITE" id="PS50110"/>
    </source>
</evidence>
<proteinExistence type="predicted"/>
<dbReference type="OrthoDB" id="21225at2759"/>
<accession>A0A9W8E4V0</accession>
<organism evidence="5 6">
    <name type="scientific">Dispira parvispora</name>
    <dbReference type="NCBI Taxonomy" id="1520584"/>
    <lineage>
        <taxon>Eukaryota</taxon>
        <taxon>Fungi</taxon>
        <taxon>Fungi incertae sedis</taxon>
        <taxon>Zoopagomycota</taxon>
        <taxon>Kickxellomycotina</taxon>
        <taxon>Dimargaritomycetes</taxon>
        <taxon>Dimargaritales</taxon>
        <taxon>Dimargaritaceae</taxon>
        <taxon>Dispira</taxon>
    </lineage>
</organism>
<dbReference type="InterPro" id="IPR011006">
    <property type="entry name" value="CheY-like_superfamily"/>
</dbReference>
<evidence type="ECO:0000313" key="6">
    <source>
        <dbReference type="Proteomes" id="UP001150925"/>
    </source>
</evidence>
<protein>
    <submittedName>
        <fullName evidence="5">Sensitivity to red-light reduced protein</fullName>
    </submittedName>
</protein>
<dbReference type="CDD" id="cd17546">
    <property type="entry name" value="REC_hyHK_CKI1_RcsC-like"/>
    <property type="match status" value="1"/>
</dbReference>
<dbReference type="Pfam" id="PF00072">
    <property type="entry name" value="Response_reg"/>
    <property type="match status" value="1"/>
</dbReference>
<evidence type="ECO:0000256" key="3">
    <source>
        <dbReference type="PROSITE-ProRule" id="PRU00169"/>
    </source>
</evidence>
<comment type="caution">
    <text evidence="5">The sequence shown here is derived from an EMBL/GenBank/DDBJ whole genome shotgun (WGS) entry which is preliminary data.</text>
</comment>